<evidence type="ECO:0000313" key="2">
    <source>
        <dbReference type="EMBL" id="KFQ14920.1"/>
    </source>
</evidence>
<accession>A0A091Q4Q8</accession>
<dbReference type="AlphaFoldDB" id="A0A091Q4Q8"/>
<evidence type="ECO:0000313" key="3">
    <source>
        <dbReference type="Proteomes" id="UP000053001"/>
    </source>
</evidence>
<protein>
    <submittedName>
        <fullName evidence="2">Uncharacterized protein</fullName>
    </submittedName>
</protein>
<proteinExistence type="predicted"/>
<name>A0A091Q4Q8_LEPDC</name>
<reference evidence="2 3" key="1">
    <citation type="submission" date="2014-04" db="EMBL/GenBank/DDBJ databases">
        <title>Genome evolution of avian class.</title>
        <authorList>
            <person name="Zhang G."/>
            <person name="Li C."/>
        </authorList>
    </citation>
    <scope>NUCLEOTIDE SEQUENCE [LARGE SCALE GENOMIC DNA]</scope>
    <source>
        <strain evidence="2">BGI_N330</strain>
    </source>
</reference>
<keyword evidence="3" id="KW-1185">Reference proteome</keyword>
<evidence type="ECO:0000256" key="1">
    <source>
        <dbReference type="SAM" id="MobiDB-lite"/>
    </source>
</evidence>
<organism evidence="2 3">
    <name type="scientific">Leptosomus discolor</name>
    <name type="common">Madagascar cuckoo roller</name>
    <name type="synonym">Cuculus discolor</name>
    <dbReference type="NCBI Taxonomy" id="188344"/>
    <lineage>
        <taxon>Eukaryota</taxon>
        <taxon>Metazoa</taxon>
        <taxon>Chordata</taxon>
        <taxon>Craniata</taxon>
        <taxon>Vertebrata</taxon>
        <taxon>Euteleostomi</taxon>
        <taxon>Archelosauria</taxon>
        <taxon>Archosauria</taxon>
        <taxon>Dinosauria</taxon>
        <taxon>Saurischia</taxon>
        <taxon>Theropoda</taxon>
        <taxon>Coelurosauria</taxon>
        <taxon>Aves</taxon>
        <taxon>Neognathae</taxon>
        <taxon>Neoaves</taxon>
        <taxon>Telluraves</taxon>
        <taxon>Coraciimorphae</taxon>
        <taxon>Coraciiformes</taxon>
        <taxon>Leptosomidae</taxon>
        <taxon>Leptosomus</taxon>
    </lineage>
</organism>
<feature type="non-terminal residue" evidence="2">
    <location>
        <position position="181"/>
    </location>
</feature>
<dbReference type="EMBL" id="KK686798">
    <property type="protein sequence ID" value="KFQ14920.1"/>
    <property type="molecule type" value="Genomic_DNA"/>
</dbReference>
<gene>
    <name evidence="2" type="ORF">N330_08305</name>
</gene>
<dbReference type="Proteomes" id="UP000053001">
    <property type="component" value="Unassembled WGS sequence"/>
</dbReference>
<feature type="region of interest" description="Disordered" evidence="1">
    <location>
        <begin position="64"/>
        <end position="116"/>
    </location>
</feature>
<sequence>MVQPVPPVTLGCWGTRAGGEGDGGGQHGPRVGRSWQAWSRGALVPKGEGWALGRVGGRRLPLRQGARGSHHVQRRAMPPEEIRGWESSAPATLAPKQPPPHLVPGARSPAPATSPERGRAALLHPHAPLLELGKVLHPPSSTDRRETEKMWWKEALKKTNQNKTDGRQERKKVPFWLVFPT</sequence>